<evidence type="ECO:0000256" key="1">
    <source>
        <dbReference type="ARBA" id="ARBA00002121"/>
    </source>
</evidence>
<dbReference type="InterPro" id="IPR023465">
    <property type="entry name" value="Riboflavin_kinase_dom_sf"/>
</dbReference>
<gene>
    <name evidence="17" type="ORF">RZ72_13020</name>
</gene>
<comment type="pathway">
    <text evidence="3 15">Cofactor biosynthesis; FMN biosynthesis; FMN from riboflavin (ATP route): step 1/1.</text>
</comment>
<dbReference type="EMBL" id="JXCZ01000019">
    <property type="protein sequence ID" value="KOY79144.1"/>
    <property type="molecule type" value="Genomic_DNA"/>
</dbReference>
<keyword evidence="5 15" id="KW-0288">FMN</keyword>
<dbReference type="UniPathway" id="UPA00276">
    <property type="reaction ID" value="UER00406"/>
</dbReference>
<keyword evidence="12" id="KW-0511">Multifunctional enzyme</keyword>
<evidence type="ECO:0000256" key="7">
    <source>
        <dbReference type="ARBA" id="ARBA00022695"/>
    </source>
</evidence>
<protein>
    <recommendedName>
        <fullName evidence="15">Riboflavin biosynthesis protein</fullName>
    </recommendedName>
    <domain>
        <recommendedName>
            <fullName evidence="15">Riboflavin kinase</fullName>
            <ecNumber evidence="15">2.7.1.26</ecNumber>
        </recommendedName>
        <alternativeName>
            <fullName evidence="15">Flavokinase</fullName>
        </alternativeName>
    </domain>
    <domain>
        <recommendedName>
            <fullName evidence="15">FMN adenylyltransferase</fullName>
            <ecNumber evidence="15">2.7.7.2</ecNumber>
        </recommendedName>
        <alternativeName>
            <fullName evidence="15">FAD pyrophosphorylase</fullName>
        </alternativeName>
        <alternativeName>
            <fullName evidence="15">FAD synthase</fullName>
        </alternativeName>
    </domain>
</protein>
<dbReference type="InterPro" id="IPR023468">
    <property type="entry name" value="Riboflavin_kinase"/>
</dbReference>
<dbReference type="InterPro" id="IPR015864">
    <property type="entry name" value="FAD_synthase"/>
</dbReference>
<dbReference type="Proteomes" id="UP000037749">
    <property type="component" value="Unassembled WGS sequence"/>
</dbReference>
<dbReference type="NCBIfam" id="TIGR00083">
    <property type="entry name" value="ribF"/>
    <property type="match status" value="1"/>
</dbReference>
<dbReference type="UniPathway" id="UPA00277">
    <property type="reaction ID" value="UER00407"/>
</dbReference>
<dbReference type="RefSeq" id="WP_053796671.1">
    <property type="nucleotide sequence ID" value="NZ_JXCZ01000019.1"/>
</dbReference>
<dbReference type="GO" id="GO:0008531">
    <property type="term" value="F:riboflavin kinase activity"/>
    <property type="evidence" value="ECO:0007669"/>
    <property type="project" value="UniProtKB-UniRule"/>
</dbReference>
<dbReference type="EC" id="2.7.7.2" evidence="15"/>
<keyword evidence="7 15" id="KW-0548">Nucleotidyltransferase</keyword>
<comment type="function">
    <text evidence="1">Catalyzes the phosphorylation of riboflavin to FMN followed by the adenylation of FMN to FAD.</text>
</comment>
<comment type="catalytic activity">
    <reaction evidence="13 15">
        <text>riboflavin + ATP = FMN + ADP + H(+)</text>
        <dbReference type="Rhea" id="RHEA:14357"/>
        <dbReference type="ChEBI" id="CHEBI:15378"/>
        <dbReference type="ChEBI" id="CHEBI:30616"/>
        <dbReference type="ChEBI" id="CHEBI:57986"/>
        <dbReference type="ChEBI" id="CHEBI:58210"/>
        <dbReference type="ChEBI" id="CHEBI:456216"/>
        <dbReference type="EC" id="2.7.1.26"/>
    </reaction>
</comment>
<dbReference type="FunFam" id="2.40.30.30:FF:000003">
    <property type="entry name" value="Riboflavin biosynthesis protein"/>
    <property type="match status" value="1"/>
</dbReference>
<evidence type="ECO:0000313" key="18">
    <source>
        <dbReference type="Proteomes" id="UP000037749"/>
    </source>
</evidence>
<sequence length="312" mass="35810">MEIIKLHHPLSSDFHQSEKLVLAMGYFDGIHLGHQKVLEKARDIAMKKKLPLAVLTYDHKPAVVYKQLSPHDRRNIIMPDSKNEMFESLGVNKVFVVNYSFIFQNQTPQEFVDNYLVRFSADTVVAGKDHTYGAKDATMDLLPNYAKDRFDVVAVDLADYQLEKISSTRIRKNLDEGHIQTVNHLMGRPFQTGGTVVHGFARGRELGYPTANIEHDELQWLPTIGVYVVDVFIGDQKYHGMASIGRNVTFGDKNPITVEINILDFNDNIYGEVLKVDWLYRIRGEVKFEGIDNLIKQLQSDEDFTRQYFENN</sequence>
<dbReference type="CDD" id="cd02064">
    <property type="entry name" value="FAD_synthetase_N"/>
    <property type="match status" value="1"/>
</dbReference>
<keyword evidence="11 15" id="KW-0067">ATP-binding</keyword>
<dbReference type="EC" id="2.7.1.26" evidence="15"/>
<evidence type="ECO:0000256" key="4">
    <source>
        <dbReference type="ARBA" id="ARBA00022630"/>
    </source>
</evidence>
<comment type="caution">
    <text evidence="17">The sequence shown here is derived from an EMBL/GenBank/DDBJ whole genome shotgun (WGS) entry which is preliminary data.</text>
</comment>
<dbReference type="Gene3D" id="3.40.50.620">
    <property type="entry name" value="HUPs"/>
    <property type="match status" value="1"/>
</dbReference>
<accession>A0A0M9DF95</accession>
<dbReference type="GO" id="GO:0009231">
    <property type="term" value="P:riboflavin biosynthetic process"/>
    <property type="evidence" value="ECO:0007669"/>
    <property type="project" value="InterPro"/>
</dbReference>
<feature type="domain" description="Riboflavin kinase" evidence="16">
    <location>
        <begin position="185"/>
        <end position="310"/>
    </location>
</feature>
<comment type="similarity">
    <text evidence="15">Belongs to the ribF family.</text>
</comment>
<dbReference type="PANTHER" id="PTHR22749:SF6">
    <property type="entry name" value="RIBOFLAVIN KINASE"/>
    <property type="match status" value="1"/>
</dbReference>
<evidence type="ECO:0000256" key="6">
    <source>
        <dbReference type="ARBA" id="ARBA00022679"/>
    </source>
</evidence>
<dbReference type="InterPro" id="IPR002606">
    <property type="entry name" value="Riboflavin_kinase_bac"/>
</dbReference>
<dbReference type="Pfam" id="PF06574">
    <property type="entry name" value="FAD_syn"/>
    <property type="match status" value="1"/>
</dbReference>
<evidence type="ECO:0000256" key="2">
    <source>
        <dbReference type="ARBA" id="ARBA00004726"/>
    </source>
</evidence>
<evidence type="ECO:0000256" key="13">
    <source>
        <dbReference type="ARBA" id="ARBA00047880"/>
    </source>
</evidence>
<dbReference type="SUPFAM" id="SSF82114">
    <property type="entry name" value="Riboflavin kinase-like"/>
    <property type="match status" value="1"/>
</dbReference>
<dbReference type="Gene3D" id="2.40.30.30">
    <property type="entry name" value="Riboflavin kinase-like"/>
    <property type="match status" value="1"/>
</dbReference>
<evidence type="ECO:0000256" key="5">
    <source>
        <dbReference type="ARBA" id="ARBA00022643"/>
    </source>
</evidence>
<evidence type="ECO:0000256" key="10">
    <source>
        <dbReference type="ARBA" id="ARBA00022827"/>
    </source>
</evidence>
<keyword evidence="9 15" id="KW-0418">Kinase</keyword>
<dbReference type="AlphaFoldDB" id="A0A0M9DF95"/>
<name>A0A0M9DF95_9LACO</name>
<dbReference type="GO" id="GO:0003919">
    <property type="term" value="F:FMN adenylyltransferase activity"/>
    <property type="evidence" value="ECO:0007669"/>
    <property type="project" value="UniProtKB-UniRule"/>
</dbReference>
<dbReference type="GO" id="GO:0006747">
    <property type="term" value="P:FAD biosynthetic process"/>
    <property type="evidence" value="ECO:0007669"/>
    <property type="project" value="UniProtKB-UniRule"/>
</dbReference>
<evidence type="ECO:0000256" key="8">
    <source>
        <dbReference type="ARBA" id="ARBA00022741"/>
    </source>
</evidence>
<dbReference type="InterPro" id="IPR014729">
    <property type="entry name" value="Rossmann-like_a/b/a_fold"/>
</dbReference>
<evidence type="ECO:0000256" key="15">
    <source>
        <dbReference type="PIRNR" id="PIRNR004491"/>
    </source>
</evidence>
<comment type="pathway">
    <text evidence="2 15">Cofactor biosynthesis; FAD biosynthesis; FAD from FMN: step 1/1.</text>
</comment>
<dbReference type="PANTHER" id="PTHR22749">
    <property type="entry name" value="RIBOFLAVIN KINASE/FMN ADENYLYLTRANSFERASE"/>
    <property type="match status" value="1"/>
</dbReference>
<proteinExistence type="inferred from homology"/>
<keyword evidence="10 15" id="KW-0274">FAD</keyword>
<evidence type="ECO:0000259" key="16">
    <source>
        <dbReference type="SMART" id="SM00904"/>
    </source>
</evidence>
<dbReference type="SUPFAM" id="SSF52374">
    <property type="entry name" value="Nucleotidylyl transferase"/>
    <property type="match status" value="1"/>
</dbReference>
<keyword evidence="6 15" id="KW-0808">Transferase</keyword>
<evidence type="ECO:0000256" key="12">
    <source>
        <dbReference type="ARBA" id="ARBA00023268"/>
    </source>
</evidence>
<dbReference type="GO" id="GO:0009398">
    <property type="term" value="P:FMN biosynthetic process"/>
    <property type="evidence" value="ECO:0007669"/>
    <property type="project" value="UniProtKB-UniRule"/>
</dbReference>
<comment type="catalytic activity">
    <reaction evidence="14 15">
        <text>FMN + ATP + H(+) = FAD + diphosphate</text>
        <dbReference type="Rhea" id="RHEA:17237"/>
        <dbReference type="ChEBI" id="CHEBI:15378"/>
        <dbReference type="ChEBI" id="CHEBI:30616"/>
        <dbReference type="ChEBI" id="CHEBI:33019"/>
        <dbReference type="ChEBI" id="CHEBI:57692"/>
        <dbReference type="ChEBI" id="CHEBI:58210"/>
        <dbReference type="EC" id="2.7.7.2"/>
    </reaction>
</comment>
<dbReference type="PATRIC" id="fig|148814.9.peg.821"/>
<reference evidence="17 18" key="1">
    <citation type="journal article" date="2015" name="Genome Biol. Evol.">
        <title>Functionally Structured Genomes in Lactobacillus kunkeei Colonizing the Honey Crop and Food Products of Honeybees and Stingless Bees.</title>
        <authorList>
            <person name="Tamarit D."/>
            <person name="Ellegaard K.M."/>
            <person name="Wikander J."/>
            <person name="Olofsson T."/>
            <person name="Vasquez A."/>
            <person name="Andersson S.G."/>
        </authorList>
    </citation>
    <scope>NUCLEOTIDE SEQUENCE [LARGE SCALE GENOMIC DNA]</scope>
    <source>
        <strain evidence="17 18">LAla</strain>
    </source>
</reference>
<evidence type="ECO:0000256" key="14">
    <source>
        <dbReference type="ARBA" id="ARBA00049494"/>
    </source>
</evidence>
<evidence type="ECO:0000313" key="17">
    <source>
        <dbReference type="EMBL" id="KOY79144.1"/>
    </source>
</evidence>
<evidence type="ECO:0000256" key="9">
    <source>
        <dbReference type="ARBA" id="ARBA00022777"/>
    </source>
</evidence>
<dbReference type="InterPro" id="IPR015865">
    <property type="entry name" value="Riboflavin_kinase_bac/euk"/>
</dbReference>
<evidence type="ECO:0000256" key="3">
    <source>
        <dbReference type="ARBA" id="ARBA00005201"/>
    </source>
</evidence>
<dbReference type="GO" id="GO:0005524">
    <property type="term" value="F:ATP binding"/>
    <property type="evidence" value="ECO:0007669"/>
    <property type="project" value="UniProtKB-UniRule"/>
</dbReference>
<keyword evidence="8 15" id="KW-0547">Nucleotide-binding</keyword>
<keyword evidence="4 15" id="KW-0285">Flavoprotein</keyword>
<organism evidence="17 18">
    <name type="scientific">Apilactobacillus kunkeei</name>
    <dbReference type="NCBI Taxonomy" id="148814"/>
    <lineage>
        <taxon>Bacteria</taxon>
        <taxon>Bacillati</taxon>
        <taxon>Bacillota</taxon>
        <taxon>Bacilli</taxon>
        <taxon>Lactobacillales</taxon>
        <taxon>Lactobacillaceae</taxon>
        <taxon>Apilactobacillus</taxon>
    </lineage>
</organism>
<dbReference type="PIRSF" id="PIRSF004491">
    <property type="entry name" value="FAD_Synth"/>
    <property type="match status" value="1"/>
</dbReference>
<dbReference type="Pfam" id="PF01687">
    <property type="entry name" value="Flavokinase"/>
    <property type="match status" value="1"/>
</dbReference>
<evidence type="ECO:0000256" key="11">
    <source>
        <dbReference type="ARBA" id="ARBA00022840"/>
    </source>
</evidence>
<dbReference type="SMART" id="SM00904">
    <property type="entry name" value="Flavokinase"/>
    <property type="match status" value="1"/>
</dbReference>